<evidence type="ECO:0000256" key="1">
    <source>
        <dbReference type="SAM" id="Phobius"/>
    </source>
</evidence>
<keyword evidence="3" id="KW-1185">Reference proteome</keyword>
<feature type="transmembrane region" description="Helical" evidence="1">
    <location>
        <begin position="6"/>
        <end position="30"/>
    </location>
</feature>
<evidence type="ECO:0000313" key="3">
    <source>
        <dbReference type="Proteomes" id="UP001615550"/>
    </source>
</evidence>
<keyword evidence="1" id="KW-1133">Transmembrane helix</keyword>
<keyword evidence="1" id="KW-0472">Membrane</keyword>
<comment type="caution">
    <text evidence="2">The sequence shown here is derived from an EMBL/GenBank/DDBJ whole genome shotgun (WGS) entry which is preliminary data.</text>
</comment>
<evidence type="ECO:0008006" key="4">
    <source>
        <dbReference type="Google" id="ProtNLM"/>
    </source>
</evidence>
<sequence length="91" mass="9634">MLTQVLINICWALSFTFFGAILGTGLMLMVSTIVPQILNKNTPHMDEAKEMLRGNTAVAEYYGRVVSSVIIGVSIIIAASVLGGLIAGLHG</sequence>
<name>A0ABW8D630_9GAMM</name>
<gene>
    <name evidence="2" type="ORF">ACD661_03705</name>
</gene>
<accession>A0ABW8D630</accession>
<evidence type="ECO:0000313" key="2">
    <source>
        <dbReference type="EMBL" id="MFJ1267662.1"/>
    </source>
</evidence>
<protein>
    <recommendedName>
        <fullName evidence="4">Integral membrane protein</fullName>
    </recommendedName>
</protein>
<proteinExistence type="predicted"/>
<dbReference type="Proteomes" id="UP001615550">
    <property type="component" value="Unassembled WGS sequence"/>
</dbReference>
<feature type="transmembrane region" description="Helical" evidence="1">
    <location>
        <begin position="61"/>
        <end position="89"/>
    </location>
</feature>
<reference evidence="2 3" key="1">
    <citation type="submission" date="2024-08" db="EMBL/GenBank/DDBJ databases">
        <title>Draft Genome Sequence of Legionella lytica strain DSB2004, Isolated From a Fire Sprinkler System.</title>
        <authorList>
            <person name="Everhart A.D."/>
            <person name="Kidane D.T."/>
            <person name="Farone A.L."/>
            <person name="Farone M.B."/>
        </authorList>
    </citation>
    <scope>NUCLEOTIDE SEQUENCE [LARGE SCALE GENOMIC DNA]</scope>
    <source>
        <strain evidence="2 3">DSB2004</strain>
    </source>
</reference>
<organism evidence="2 3">
    <name type="scientific">Legionella lytica</name>
    <dbReference type="NCBI Taxonomy" id="96232"/>
    <lineage>
        <taxon>Bacteria</taxon>
        <taxon>Pseudomonadati</taxon>
        <taxon>Pseudomonadota</taxon>
        <taxon>Gammaproteobacteria</taxon>
        <taxon>Legionellales</taxon>
        <taxon>Legionellaceae</taxon>
        <taxon>Legionella</taxon>
    </lineage>
</organism>
<dbReference type="RefSeq" id="WP_400186395.1">
    <property type="nucleotide sequence ID" value="NZ_JBGORX010000001.1"/>
</dbReference>
<keyword evidence="1" id="KW-0812">Transmembrane</keyword>
<dbReference type="EMBL" id="JBGORX010000001">
    <property type="protein sequence ID" value="MFJ1267662.1"/>
    <property type="molecule type" value="Genomic_DNA"/>
</dbReference>